<accession>A0ABP9GJ45</accession>
<dbReference type="Proteomes" id="UP001499993">
    <property type="component" value="Unassembled WGS sequence"/>
</dbReference>
<gene>
    <name evidence="2" type="ORF">GCM10023224_24870</name>
</gene>
<keyword evidence="1" id="KW-0472">Membrane</keyword>
<dbReference type="EMBL" id="BAABIK010000012">
    <property type="protein sequence ID" value="GAA4941753.1"/>
    <property type="molecule type" value="Genomic_DNA"/>
</dbReference>
<dbReference type="RefSeq" id="WP_345556701.1">
    <property type="nucleotide sequence ID" value="NZ_BAABIK010000012.1"/>
</dbReference>
<feature type="transmembrane region" description="Helical" evidence="1">
    <location>
        <begin position="87"/>
        <end position="113"/>
    </location>
</feature>
<feature type="transmembrane region" description="Helical" evidence="1">
    <location>
        <begin position="119"/>
        <end position="140"/>
    </location>
</feature>
<evidence type="ECO:0000313" key="2">
    <source>
        <dbReference type="EMBL" id="GAA4941753.1"/>
    </source>
</evidence>
<name>A0ABP9GJ45_9ACTN</name>
<protein>
    <submittedName>
        <fullName evidence="2">Uncharacterized protein</fullName>
    </submittedName>
</protein>
<keyword evidence="1" id="KW-1133">Transmembrane helix</keyword>
<evidence type="ECO:0000313" key="3">
    <source>
        <dbReference type="Proteomes" id="UP001499993"/>
    </source>
</evidence>
<feature type="transmembrane region" description="Helical" evidence="1">
    <location>
        <begin position="27"/>
        <end position="44"/>
    </location>
</feature>
<keyword evidence="3" id="KW-1185">Reference proteome</keyword>
<comment type="caution">
    <text evidence="2">The sequence shown here is derived from an EMBL/GenBank/DDBJ whole genome shotgun (WGS) entry which is preliminary data.</text>
</comment>
<sequence>MTRQGEAGNRGLYLRELRLALRNNSGAYGYSVMITGTLAVLTAVNRSPQVGQVFLFLLGAVLSFAAVEVLATRVFTKPMNEDEATKVIALGSSLNFASIAVAVGAAALVALVLPSTLSWTAGGFVASLVYLLTAAVEMAVARRIEEYRNLE</sequence>
<feature type="transmembrane region" description="Helical" evidence="1">
    <location>
        <begin position="50"/>
        <end position="75"/>
    </location>
</feature>
<organism evidence="2 3">
    <name type="scientific">Streptomonospora halophila</name>
    <dbReference type="NCBI Taxonomy" id="427369"/>
    <lineage>
        <taxon>Bacteria</taxon>
        <taxon>Bacillati</taxon>
        <taxon>Actinomycetota</taxon>
        <taxon>Actinomycetes</taxon>
        <taxon>Streptosporangiales</taxon>
        <taxon>Nocardiopsidaceae</taxon>
        <taxon>Streptomonospora</taxon>
    </lineage>
</organism>
<keyword evidence="1" id="KW-0812">Transmembrane</keyword>
<evidence type="ECO:0000256" key="1">
    <source>
        <dbReference type="SAM" id="Phobius"/>
    </source>
</evidence>
<reference evidence="3" key="1">
    <citation type="journal article" date="2019" name="Int. J. Syst. Evol. Microbiol.">
        <title>The Global Catalogue of Microorganisms (GCM) 10K type strain sequencing project: providing services to taxonomists for standard genome sequencing and annotation.</title>
        <authorList>
            <consortium name="The Broad Institute Genomics Platform"/>
            <consortium name="The Broad Institute Genome Sequencing Center for Infectious Disease"/>
            <person name="Wu L."/>
            <person name="Ma J."/>
        </authorList>
    </citation>
    <scope>NUCLEOTIDE SEQUENCE [LARGE SCALE GENOMIC DNA]</scope>
    <source>
        <strain evidence="3">JCM 18123</strain>
    </source>
</reference>
<proteinExistence type="predicted"/>